<name>A0A2A2HZA1_9GAMM</name>
<proteinExistence type="inferred from homology"/>
<keyword evidence="3 6" id="KW-0808">Transferase</keyword>
<protein>
    <submittedName>
        <fullName evidence="6">Glycosyl transferase family 2</fullName>
    </submittedName>
</protein>
<dbReference type="PANTHER" id="PTHR43179">
    <property type="entry name" value="RHAMNOSYLTRANSFERASE WBBL"/>
    <property type="match status" value="1"/>
</dbReference>
<evidence type="ECO:0000313" key="8">
    <source>
        <dbReference type="Proteomes" id="UP000245887"/>
    </source>
</evidence>
<dbReference type="EMBL" id="QEKQ01000001">
    <property type="protein sequence ID" value="PVY79082.1"/>
    <property type="molecule type" value="Genomic_DNA"/>
</dbReference>
<evidence type="ECO:0000256" key="2">
    <source>
        <dbReference type="ARBA" id="ARBA00022676"/>
    </source>
</evidence>
<dbReference type="OrthoDB" id="7690777at2"/>
<evidence type="ECO:0000313" key="5">
    <source>
        <dbReference type="EMBL" id="PAV25011.1"/>
    </source>
</evidence>
<evidence type="ECO:0000313" key="7">
    <source>
        <dbReference type="Proteomes" id="UP000218332"/>
    </source>
</evidence>
<dbReference type="SUPFAM" id="SSF53448">
    <property type="entry name" value="Nucleotide-diphospho-sugar transferases"/>
    <property type="match status" value="1"/>
</dbReference>
<dbReference type="RefSeq" id="WP_095611914.1">
    <property type="nucleotide sequence ID" value="NZ_QEKQ01000001.1"/>
</dbReference>
<dbReference type="InterPro" id="IPR001173">
    <property type="entry name" value="Glyco_trans_2-like"/>
</dbReference>
<evidence type="ECO:0000259" key="4">
    <source>
        <dbReference type="Pfam" id="PF00535"/>
    </source>
</evidence>
<keyword evidence="2" id="KW-0328">Glycosyltransferase</keyword>
<reference evidence="5 7" key="1">
    <citation type="submission" date="2017-07" db="EMBL/GenBank/DDBJ databases">
        <title>Tamlnaduibacter salinus (Mi-7) genome sequencing.</title>
        <authorList>
            <person name="Verma A."/>
            <person name="Krishnamurthi S."/>
        </authorList>
    </citation>
    <scope>NUCLEOTIDE SEQUENCE [LARGE SCALE GENOMIC DNA]</scope>
    <source>
        <strain evidence="5 7">Mi-7</strain>
    </source>
</reference>
<comment type="similarity">
    <text evidence="1">Belongs to the glycosyltransferase 2 family.</text>
</comment>
<dbReference type="Proteomes" id="UP000218332">
    <property type="component" value="Unassembled WGS sequence"/>
</dbReference>
<sequence>MIRNLFSRSRPAESRRPRLSFIVIAYNMQREALRTVESLSRRYQQGSEEVDYELVVVDNASPEPLNLEPVGDIGVPLVLVRRNQARVSPADAINIGVARSSGDYVAVMIDGARMLSPGVVRGTADAIRLASQPVVAVLGLHLGPAHQRVTVEQGYSKKVEDQLLDSIHWPAHGYKLFEIAAWGGSCAAGWLGIAAESNCICVSRRLYDALGGYDEGFEMPGGGLVNLDFYKRAVEHPDSSLIYLAGEGCFHQLHGGVTTGKRQQGHSFEELNEEYRQLRGEGFTPPTKQPLLFGKLNPMHAPALLNACEKVLQTHPLTTVQEKCAPFLAGSVGSDHPNPDLGGASSE</sequence>
<dbReference type="PANTHER" id="PTHR43179:SF12">
    <property type="entry name" value="GALACTOFURANOSYLTRANSFERASE GLFT2"/>
    <property type="match status" value="1"/>
</dbReference>
<reference evidence="6 8" key="2">
    <citation type="submission" date="2018-04" db="EMBL/GenBank/DDBJ databases">
        <title>Genomic Encyclopedia of Type Strains, Phase IV (KMG-IV): sequencing the most valuable type-strain genomes for metagenomic binning, comparative biology and taxonomic classification.</title>
        <authorList>
            <person name="Goeker M."/>
        </authorList>
    </citation>
    <scope>NUCLEOTIDE SEQUENCE [LARGE SCALE GENOMIC DNA]</scope>
    <source>
        <strain evidence="6 8">DSM 28688</strain>
    </source>
</reference>
<dbReference type="EMBL" id="NMPM01000084">
    <property type="protein sequence ID" value="PAV25011.1"/>
    <property type="molecule type" value="Genomic_DNA"/>
</dbReference>
<dbReference type="AlphaFoldDB" id="A0A2A2HZA1"/>
<dbReference type="Gene3D" id="3.90.550.10">
    <property type="entry name" value="Spore Coat Polysaccharide Biosynthesis Protein SpsA, Chain A"/>
    <property type="match status" value="1"/>
</dbReference>
<dbReference type="GO" id="GO:0016757">
    <property type="term" value="F:glycosyltransferase activity"/>
    <property type="evidence" value="ECO:0007669"/>
    <property type="project" value="UniProtKB-KW"/>
</dbReference>
<feature type="domain" description="Glycosyltransferase 2-like" evidence="4">
    <location>
        <begin position="20"/>
        <end position="108"/>
    </location>
</feature>
<dbReference type="InterPro" id="IPR029044">
    <property type="entry name" value="Nucleotide-diphossugar_trans"/>
</dbReference>
<gene>
    <name evidence="6" type="ORF">C8D92_101288</name>
    <name evidence="5" type="ORF">CF392_13155</name>
</gene>
<evidence type="ECO:0000256" key="1">
    <source>
        <dbReference type="ARBA" id="ARBA00006739"/>
    </source>
</evidence>
<dbReference type="Proteomes" id="UP000245887">
    <property type="component" value="Unassembled WGS sequence"/>
</dbReference>
<keyword evidence="7" id="KW-1185">Reference proteome</keyword>
<evidence type="ECO:0000313" key="6">
    <source>
        <dbReference type="EMBL" id="PVY79082.1"/>
    </source>
</evidence>
<comment type="caution">
    <text evidence="5">The sequence shown here is derived from an EMBL/GenBank/DDBJ whole genome shotgun (WGS) entry which is preliminary data.</text>
</comment>
<accession>A0A2A2HZA1</accession>
<evidence type="ECO:0000256" key="3">
    <source>
        <dbReference type="ARBA" id="ARBA00022679"/>
    </source>
</evidence>
<dbReference type="Pfam" id="PF00535">
    <property type="entry name" value="Glycos_transf_2"/>
    <property type="match status" value="1"/>
</dbReference>
<organism evidence="5 7">
    <name type="scientific">Tamilnaduibacter salinus</name>
    <dbReference type="NCBI Taxonomy" id="1484056"/>
    <lineage>
        <taxon>Bacteria</taxon>
        <taxon>Pseudomonadati</taxon>
        <taxon>Pseudomonadota</taxon>
        <taxon>Gammaproteobacteria</taxon>
        <taxon>Pseudomonadales</taxon>
        <taxon>Marinobacteraceae</taxon>
        <taxon>Tamilnaduibacter</taxon>
    </lineage>
</organism>